<dbReference type="InterPro" id="IPR011856">
    <property type="entry name" value="tRNA_endonuc-like_dom_sf"/>
</dbReference>
<sequence length="130" mass="14709">MVKLGYGDPHEEMLLRKGQGDEGIDGIIKGDKLGLDYICIQAKKWENTVGRPEIQKFTGSLESSRAKNGVFITTSNFSKEAYDYVKKIEKHIVLIDGRKLADLMIDYDIGVSIIESFVIKKVDSDYFEEI</sequence>
<dbReference type="Proteomes" id="UP000179266">
    <property type="component" value="Unassembled WGS sequence"/>
</dbReference>
<dbReference type="EMBL" id="MGDD01000212">
    <property type="protein sequence ID" value="OGL44678.1"/>
    <property type="molecule type" value="Genomic_DNA"/>
</dbReference>
<dbReference type="InterPro" id="IPR052906">
    <property type="entry name" value="Type_IV_Methyl-Rstrct_Enzyme"/>
</dbReference>
<dbReference type="Pfam" id="PF04471">
    <property type="entry name" value="Mrr_cat"/>
    <property type="match status" value="1"/>
</dbReference>
<dbReference type="GO" id="GO:0009307">
    <property type="term" value="P:DNA restriction-modification system"/>
    <property type="evidence" value="ECO:0007669"/>
    <property type="project" value="InterPro"/>
</dbReference>
<dbReference type="AlphaFoldDB" id="A0A1F7RUB5"/>
<accession>A0A1F7RUB5</accession>
<organism evidence="2 3">
    <name type="scientific">Candidatus Schekmanbacteria bacterium RBG_13_48_7</name>
    <dbReference type="NCBI Taxonomy" id="1817878"/>
    <lineage>
        <taxon>Bacteria</taxon>
        <taxon>Candidatus Schekmaniibacteriota</taxon>
    </lineage>
</organism>
<dbReference type="SUPFAM" id="SSF52980">
    <property type="entry name" value="Restriction endonuclease-like"/>
    <property type="match status" value="1"/>
</dbReference>
<dbReference type="InterPro" id="IPR011335">
    <property type="entry name" value="Restrct_endonuc-II-like"/>
</dbReference>
<evidence type="ECO:0000313" key="3">
    <source>
        <dbReference type="Proteomes" id="UP000179266"/>
    </source>
</evidence>
<feature type="domain" description="Restriction endonuclease type IV Mrr" evidence="1">
    <location>
        <begin position="5"/>
        <end position="104"/>
    </location>
</feature>
<dbReference type="GO" id="GO:0015666">
    <property type="term" value="F:restriction endodeoxyribonuclease activity"/>
    <property type="evidence" value="ECO:0007669"/>
    <property type="project" value="TreeGrafter"/>
</dbReference>
<dbReference type="PANTHER" id="PTHR30015:SF7">
    <property type="entry name" value="TYPE IV METHYL-DIRECTED RESTRICTION ENZYME ECOKMRR"/>
    <property type="match status" value="1"/>
</dbReference>
<gene>
    <name evidence="2" type="ORF">A2161_16155</name>
</gene>
<protein>
    <recommendedName>
        <fullName evidence="1">Restriction endonuclease type IV Mrr domain-containing protein</fullName>
    </recommendedName>
</protein>
<name>A0A1F7RUB5_9BACT</name>
<proteinExistence type="predicted"/>
<evidence type="ECO:0000313" key="2">
    <source>
        <dbReference type="EMBL" id="OGL44678.1"/>
    </source>
</evidence>
<comment type="caution">
    <text evidence="2">The sequence shown here is derived from an EMBL/GenBank/DDBJ whole genome shotgun (WGS) entry which is preliminary data.</text>
</comment>
<dbReference type="Gene3D" id="3.40.1350.10">
    <property type="match status" value="1"/>
</dbReference>
<dbReference type="PANTHER" id="PTHR30015">
    <property type="entry name" value="MRR RESTRICTION SYSTEM PROTEIN"/>
    <property type="match status" value="1"/>
</dbReference>
<dbReference type="InterPro" id="IPR007560">
    <property type="entry name" value="Restrct_endonuc_IV_Mrr"/>
</dbReference>
<evidence type="ECO:0000259" key="1">
    <source>
        <dbReference type="Pfam" id="PF04471"/>
    </source>
</evidence>
<reference evidence="2 3" key="1">
    <citation type="journal article" date="2016" name="Nat. Commun.">
        <title>Thousands of microbial genomes shed light on interconnected biogeochemical processes in an aquifer system.</title>
        <authorList>
            <person name="Anantharaman K."/>
            <person name="Brown C.T."/>
            <person name="Hug L.A."/>
            <person name="Sharon I."/>
            <person name="Castelle C.J."/>
            <person name="Probst A.J."/>
            <person name="Thomas B.C."/>
            <person name="Singh A."/>
            <person name="Wilkins M.J."/>
            <person name="Karaoz U."/>
            <person name="Brodie E.L."/>
            <person name="Williams K.H."/>
            <person name="Hubbard S.S."/>
            <person name="Banfield J.F."/>
        </authorList>
    </citation>
    <scope>NUCLEOTIDE SEQUENCE [LARGE SCALE GENOMIC DNA]</scope>
</reference>
<dbReference type="GO" id="GO:0003677">
    <property type="term" value="F:DNA binding"/>
    <property type="evidence" value="ECO:0007669"/>
    <property type="project" value="InterPro"/>
</dbReference>